<keyword evidence="14" id="KW-1185">Reference proteome</keyword>
<reference evidence="13" key="2">
    <citation type="submission" date="2025-08" db="UniProtKB">
        <authorList>
            <consortium name="Ensembl"/>
        </authorList>
    </citation>
    <scope>IDENTIFICATION</scope>
</reference>
<keyword evidence="7" id="KW-0325">Glycoprotein</keyword>
<feature type="disulfide bond" evidence="11">
    <location>
        <begin position="489"/>
        <end position="553"/>
    </location>
</feature>
<evidence type="ECO:0000256" key="8">
    <source>
        <dbReference type="ARBA" id="ARBA00058074"/>
    </source>
</evidence>
<dbReference type="Ensembl" id="ENSSORT00005038581.1">
    <property type="protein sequence ID" value="ENSSORP00005037601.1"/>
    <property type="gene ID" value="ENSSORG00005017645.1"/>
</dbReference>
<comment type="subcellular location">
    <subcellularLocation>
        <location evidence="1">Secreted</location>
    </subcellularLocation>
</comment>
<evidence type="ECO:0000256" key="6">
    <source>
        <dbReference type="ARBA" id="ARBA00023170"/>
    </source>
</evidence>
<feature type="domain" description="SRCR" evidence="12">
    <location>
        <begin position="464"/>
        <end position="566"/>
    </location>
</feature>
<keyword evidence="5 11" id="KW-1015">Disulfide bond</keyword>
<feature type="disulfide bond" evidence="11">
    <location>
        <begin position="533"/>
        <end position="543"/>
    </location>
</feature>
<feature type="disulfide bond" evidence="11">
    <location>
        <begin position="337"/>
        <end position="347"/>
    </location>
</feature>
<evidence type="ECO:0000256" key="10">
    <source>
        <dbReference type="ARBA" id="ARBA00069168"/>
    </source>
</evidence>
<dbReference type="FunFam" id="3.10.250.10:FF:000007">
    <property type="entry name" value="Soluble scavenger receptor cysteine-rich domain-containing protein SSC5D"/>
    <property type="match status" value="1"/>
</dbReference>
<keyword evidence="4" id="KW-0677">Repeat</keyword>
<feature type="disulfide bond" evidence="11">
    <location>
        <begin position="152"/>
        <end position="213"/>
    </location>
</feature>
<dbReference type="PANTHER" id="PTHR19331">
    <property type="entry name" value="SCAVENGER RECEPTOR DOMAIN-CONTAINING"/>
    <property type="match status" value="1"/>
</dbReference>
<dbReference type="PANTHER" id="PTHR19331:SF22">
    <property type="entry name" value="DELETED IN MALIGNANT BRAIN TUMORS 1 PROTEIN"/>
    <property type="match status" value="1"/>
</dbReference>
<evidence type="ECO:0000256" key="5">
    <source>
        <dbReference type="ARBA" id="ARBA00023157"/>
    </source>
</evidence>
<feature type="domain" description="SRCR" evidence="12">
    <location>
        <begin position="271"/>
        <end position="368"/>
    </location>
</feature>
<dbReference type="Proteomes" id="UP000472271">
    <property type="component" value="Chromosome 24"/>
</dbReference>
<reference evidence="13" key="3">
    <citation type="submission" date="2025-09" db="UniProtKB">
        <authorList>
            <consortium name="Ensembl"/>
        </authorList>
    </citation>
    <scope>IDENTIFICATION</scope>
</reference>
<feature type="disulfide bond" evidence="11">
    <location>
        <begin position="637"/>
        <end position="647"/>
    </location>
</feature>
<accession>A0A673B5N1</accession>
<sequence length="834" mass="90782">DVLLFTGIVKLAGGPNRCVGRVELYDKGQWGAVCGDSWDMFDAAVVCQELNCGIAHNITTTPKYGHGTGPVWTDQIDCRGQESILSVCPRSSFSNNTCNINSVAGVTCTGDPTLRLVNGTDRCSGRVEVLYNGLWGTVCDNGWDIKDVDVVCRAKNCGSAQKAKSSAFFGVGQGPIWLADVNCFGNESSLSHCGLIFFERSDCGHSEDAGVVCSGMEDYFLEMFVSVFVFALFTQTSIMSFNITIWIYIAISPIQIPPIPDIISCSLLASIRLANGTDRCSGRVEVYHDDQWLPALNFNWGINEATVVCREMNCGDAVQFSGSSSQVEELRGYKVSCTGTESSLTQCTLTEYVRTSSDHMNDASVVCSDGLTVRLVNGNDQCSGRVEVRYGEVWGTVCDTDWTMNKAQVVCELLDCGHAVSVPGGAHFHQGTGPVMEATDSCFTNTTSLDKCSAKSLRTSTSQIRLVNGASECSGRVEIFHKGQWGTVCDDDWGTPDAMVVCRQLGCGHAIYAHSSSRFGRGSGPIWLDDVMCGGEELFLTHCHHNGFGKNNCGHDEDADAGVVCSEHVRVMNGSSKCSGRVEVYHDGRWKRVCNSDWGTAEADVVCREISCGPPLPQTEIIPFGEAHGLSGVKTNCFGNESSLSECSLQEFPSNCSKPIRFVNGTNRCSGRVELYHAGQWGTVCDDRWGMEEATVACQEMNCGNALTVKFRAFFGMGKDQVWMDDVDCVGNEASLSECRHRGFGEHDCDHNEDAGVICSGNMSCSFPSFFRLSYILIRLTSVLKVSVLSRGVQQCSPVRLNSDLNDHYIHCNNQNFTKCIFLISSQNISSHLK</sequence>
<evidence type="ECO:0000256" key="7">
    <source>
        <dbReference type="ARBA" id="ARBA00023180"/>
    </source>
</evidence>
<dbReference type="PROSITE" id="PS00420">
    <property type="entry name" value="SRCR_1"/>
    <property type="match status" value="1"/>
</dbReference>
<feature type="disulfide bond" evidence="11">
    <location>
        <begin position="78"/>
        <end position="88"/>
    </location>
</feature>
<dbReference type="FunFam" id="3.10.250.10:FF:000009">
    <property type="entry name" value="WC1"/>
    <property type="match status" value="1"/>
</dbReference>
<reference evidence="13" key="1">
    <citation type="submission" date="2019-06" db="EMBL/GenBank/DDBJ databases">
        <authorList>
            <consortium name="Wellcome Sanger Institute Data Sharing"/>
        </authorList>
    </citation>
    <scope>NUCLEOTIDE SEQUENCE [LARGE SCALE GENOMIC DNA]</scope>
</reference>
<comment type="caution">
    <text evidence="11">Lacks conserved residue(s) required for the propagation of feature annotation.</text>
</comment>
<keyword evidence="3" id="KW-0732">Signal</keyword>
<evidence type="ECO:0000256" key="4">
    <source>
        <dbReference type="ARBA" id="ARBA00022737"/>
    </source>
</evidence>
<dbReference type="PROSITE" id="PS50287">
    <property type="entry name" value="SRCR_2"/>
    <property type="match status" value="7"/>
</dbReference>
<dbReference type="InterPro" id="IPR036772">
    <property type="entry name" value="SRCR-like_dom_sf"/>
</dbReference>
<dbReference type="Pfam" id="PF00530">
    <property type="entry name" value="SRCR"/>
    <property type="match status" value="7"/>
</dbReference>
<dbReference type="AlphaFoldDB" id="A0A673B5N1"/>
<proteinExistence type="predicted"/>
<dbReference type="InterPro" id="IPR001190">
    <property type="entry name" value="SRCR"/>
</dbReference>
<feature type="disulfide bond" evidence="11">
    <location>
        <begin position="34"/>
        <end position="98"/>
    </location>
</feature>
<feature type="disulfide bond" evidence="11">
    <location>
        <begin position="442"/>
        <end position="452"/>
    </location>
</feature>
<evidence type="ECO:0000256" key="2">
    <source>
        <dbReference type="ARBA" id="ARBA00022525"/>
    </source>
</evidence>
<keyword evidence="2" id="KW-0964">Secreted</keyword>
<feature type="domain" description="SRCR" evidence="12">
    <location>
        <begin position="114"/>
        <end position="214"/>
    </location>
</feature>
<evidence type="ECO:0000256" key="11">
    <source>
        <dbReference type="PROSITE-ProRule" id="PRU00196"/>
    </source>
</evidence>
<feature type="domain" description="SRCR" evidence="12">
    <location>
        <begin position="660"/>
        <end position="760"/>
    </location>
</feature>
<evidence type="ECO:0000313" key="14">
    <source>
        <dbReference type="Proteomes" id="UP000472271"/>
    </source>
</evidence>
<feature type="domain" description="SRCR" evidence="12">
    <location>
        <begin position="9"/>
        <end position="109"/>
    </location>
</feature>
<feature type="disulfide bond" evidence="11">
    <location>
        <begin position="729"/>
        <end position="739"/>
    </location>
</feature>
<organism evidence="13 14">
    <name type="scientific">Sphaeramia orbicularis</name>
    <name type="common">orbiculate cardinalfish</name>
    <dbReference type="NCBI Taxonomy" id="375764"/>
    <lineage>
        <taxon>Eukaryota</taxon>
        <taxon>Metazoa</taxon>
        <taxon>Chordata</taxon>
        <taxon>Craniata</taxon>
        <taxon>Vertebrata</taxon>
        <taxon>Euteleostomi</taxon>
        <taxon>Actinopterygii</taxon>
        <taxon>Neopterygii</taxon>
        <taxon>Teleostei</taxon>
        <taxon>Neoteleostei</taxon>
        <taxon>Acanthomorphata</taxon>
        <taxon>Gobiaria</taxon>
        <taxon>Kurtiformes</taxon>
        <taxon>Apogonoidei</taxon>
        <taxon>Apogonidae</taxon>
        <taxon>Apogoninae</taxon>
        <taxon>Sphaeramia</taxon>
    </lineage>
</organism>
<dbReference type="FunFam" id="3.10.250.10:FF:000006">
    <property type="entry name" value="neurotrypsin isoform X2"/>
    <property type="match status" value="1"/>
</dbReference>
<dbReference type="PRINTS" id="PR00258">
    <property type="entry name" value="SPERACTRCPTR"/>
</dbReference>
<evidence type="ECO:0000259" key="12">
    <source>
        <dbReference type="PROSITE" id="PS50287"/>
    </source>
</evidence>
<feature type="domain" description="SRCR" evidence="12">
    <location>
        <begin position="373"/>
        <end position="452"/>
    </location>
</feature>
<evidence type="ECO:0000256" key="3">
    <source>
        <dbReference type="ARBA" id="ARBA00022729"/>
    </source>
</evidence>
<comment type="subunit">
    <text evidence="9">Interacts with LGALS1 and laminin.</text>
</comment>
<keyword evidence="6" id="KW-0675">Receptor</keyword>
<feature type="disulfide bond" evidence="11">
    <location>
        <begin position="698"/>
        <end position="759"/>
    </location>
</feature>
<dbReference type="FunFam" id="3.10.250.10:FF:000004">
    <property type="entry name" value="Scavenger receptor cysteine-rich type 1 protein M130"/>
    <property type="match status" value="3"/>
</dbReference>
<evidence type="ECO:0000256" key="9">
    <source>
        <dbReference type="ARBA" id="ARBA00064153"/>
    </source>
</evidence>
<feature type="disulfide bond" evidence="11">
    <location>
        <begin position="183"/>
        <end position="193"/>
    </location>
</feature>
<dbReference type="FunFam" id="3.10.250.10:FF:000031">
    <property type="entry name" value="RIKEN cDNA 5830411N06, isoform CRA_a"/>
    <property type="match status" value="1"/>
</dbReference>
<evidence type="ECO:0000256" key="1">
    <source>
        <dbReference type="ARBA" id="ARBA00004613"/>
    </source>
</evidence>
<feature type="disulfide bond" evidence="11">
    <location>
        <begin position="47"/>
        <end position="108"/>
    </location>
</feature>
<dbReference type="GO" id="GO:0016020">
    <property type="term" value="C:membrane"/>
    <property type="evidence" value="ECO:0007669"/>
    <property type="project" value="InterPro"/>
</dbReference>
<dbReference type="SUPFAM" id="SSF56487">
    <property type="entry name" value="SRCR-like"/>
    <property type="match status" value="7"/>
</dbReference>
<comment type="function">
    <text evidence="8">Binds to extracellular matrix proteins. Binds to pathogen-associated molecular patterns (PAMPs) present on the cell walls of Gram-positive and Gram-negative bacteria and fungi, behaving as a pattern recognition receptor (PRR). Induces bacterial and fungal aggregation and subsequent inhibition of PAMP-induced cytokine release. Does not possess intrinsic bactericidal activity. May play a role in the innate defense and homeostasis of certain epithelial surfaces.</text>
</comment>
<feature type="disulfide bond" evidence="11">
    <location>
        <begin position="139"/>
        <end position="203"/>
    </location>
</feature>
<dbReference type="SMART" id="SM00202">
    <property type="entry name" value="SR"/>
    <property type="match status" value="7"/>
</dbReference>
<protein>
    <recommendedName>
        <fullName evidence="10">Soluble scavenger receptor cysteine-rich domain-containing protein SSC5D</fullName>
    </recommendedName>
</protein>
<feature type="domain" description="SRCR" evidence="12">
    <location>
        <begin position="569"/>
        <end position="647"/>
    </location>
</feature>
<name>A0A673B5N1_9TELE</name>
<feature type="disulfide bond" evidence="11">
    <location>
        <begin position="685"/>
        <end position="749"/>
    </location>
</feature>
<dbReference type="Gene3D" id="3.10.250.10">
    <property type="entry name" value="SRCR-like domain"/>
    <property type="match status" value="7"/>
</dbReference>
<evidence type="ECO:0000313" key="13">
    <source>
        <dbReference type="Ensembl" id="ENSSORP00005037601.1"/>
    </source>
</evidence>